<evidence type="ECO:0000256" key="6">
    <source>
        <dbReference type="ARBA" id="ARBA00008391"/>
    </source>
</evidence>
<comment type="subcellular location">
    <subcellularLocation>
        <location evidence="3 16">Cytoplasm</location>
    </subcellularLocation>
</comment>
<evidence type="ECO:0000256" key="10">
    <source>
        <dbReference type="ARBA" id="ARBA00022723"/>
    </source>
</evidence>
<dbReference type="GO" id="GO:0000287">
    <property type="term" value="F:magnesium ion binding"/>
    <property type="evidence" value="ECO:0007669"/>
    <property type="project" value="TreeGrafter"/>
</dbReference>
<evidence type="ECO:0000256" key="1">
    <source>
        <dbReference type="ARBA" id="ARBA00001946"/>
    </source>
</evidence>
<evidence type="ECO:0000313" key="18">
    <source>
        <dbReference type="EMBL" id="MDX8420578.1"/>
    </source>
</evidence>
<organism evidence="18 19">
    <name type="scientific">Grylomicrobium aquisgranensis</name>
    <dbReference type="NCBI Taxonomy" id="2926318"/>
    <lineage>
        <taxon>Bacteria</taxon>
        <taxon>Bacillati</taxon>
        <taxon>Bacillota</taxon>
        <taxon>Erysipelotrichia</taxon>
        <taxon>Erysipelotrichales</taxon>
        <taxon>Erysipelotrichaceae</taxon>
        <taxon>Grylomicrobium</taxon>
    </lineage>
</organism>
<dbReference type="InterPro" id="IPR029057">
    <property type="entry name" value="PRTase-like"/>
</dbReference>
<dbReference type="GO" id="GO:0004422">
    <property type="term" value="F:hypoxanthine phosphoribosyltransferase activity"/>
    <property type="evidence" value="ECO:0007669"/>
    <property type="project" value="InterPro"/>
</dbReference>
<dbReference type="CDD" id="cd06223">
    <property type="entry name" value="PRTases_typeI"/>
    <property type="match status" value="1"/>
</dbReference>
<name>A0AB35U406_9FIRM</name>
<evidence type="ECO:0000256" key="4">
    <source>
        <dbReference type="ARBA" id="ARBA00004669"/>
    </source>
</evidence>
<dbReference type="Gene3D" id="3.40.50.2020">
    <property type="match status" value="1"/>
</dbReference>
<dbReference type="Pfam" id="PF00156">
    <property type="entry name" value="Pribosyltran"/>
    <property type="match status" value="1"/>
</dbReference>
<dbReference type="GO" id="GO:0032264">
    <property type="term" value="P:IMP salvage"/>
    <property type="evidence" value="ECO:0007669"/>
    <property type="project" value="TreeGrafter"/>
</dbReference>
<dbReference type="Proteomes" id="UP001286174">
    <property type="component" value="Unassembled WGS sequence"/>
</dbReference>
<accession>A0AB35U406</accession>
<comment type="similarity">
    <text evidence="6 16">Belongs to the purine/pyrimidine phosphoribosyltransferase family.</text>
</comment>
<dbReference type="InterPro" id="IPR005904">
    <property type="entry name" value="Hxn_phspho_trans"/>
</dbReference>
<evidence type="ECO:0000256" key="5">
    <source>
        <dbReference type="ARBA" id="ARBA00004676"/>
    </source>
</evidence>
<dbReference type="GO" id="GO:0032263">
    <property type="term" value="P:GMP salvage"/>
    <property type="evidence" value="ECO:0007669"/>
    <property type="project" value="TreeGrafter"/>
</dbReference>
<keyword evidence="12 16" id="KW-0547">Nucleotide-binding</keyword>
<keyword evidence="8 16" id="KW-0328">Glycosyltransferase</keyword>
<protein>
    <recommendedName>
        <fullName evidence="16">Hypoxanthine phosphoribosyltransferase</fullName>
        <ecNumber evidence="16">2.4.2.8</ecNumber>
    </recommendedName>
</protein>
<evidence type="ECO:0000256" key="13">
    <source>
        <dbReference type="ARBA" id="ARBA00022842"/>
    </source>
</evidence>
<comment type="function">
    <text evidence="2">Purine salvage pathway enzyme that catalyzes the transfer of the ribosyl-5-phosphate group from 5-phospho-alpha-D-ribose 1-diphosphate (PRPP) to the N9 position of the 6-oxopurines hypoxanthine and guanine to form the corresponding ribonucleotides IMP (inosine 5'-monophosphate) and GMP (guanosine 5'-monophosphate), with the release of PPi.</text>
</comment>
<gene>
    <name evidence="18" type="primary">hpt</name>
    <name evidence="18" type="ORF">MOZ60_10825</name>
</gene>
<comment type="pathway">
    <text evidence="5">Purine metabolism; GMP biosynthesis via salvage pathway; GMP from guanine: step 1/1.</text>
</comment>
<dbReference type="PANTHER" id="PTHR43340:SF1">
    <property type="entry name" value="HYPOXANTHINE PHOSPHORIBOSYLTRANSFERASE"/>
    <property type="match status" value="1"/>
</dbReference>
<keyword evidence="9 16" id="KW-0808">Transferase</keyword>
<dbReference type="NCBIfam" id="TIGR01203">
    <property type="entry name" value="HGPRTase"/>
    <property type="match status" value="1"/>
</dbReference>
<proteinExistence type="inferred from homology"/>
<dbReference type="RefSeq" id="WP_108775230.1">
    <property type="nucleotide sequence ID" value="NZ_JALBUR010000049.1"/>
</dbReference>
<dbReference type="GO" id="GO:0005829">
    <property type="term" value="C:cytosol"/>
    <property type="evidence" value="ECO:0007669"/>
    <property type="project" value="TreeGrafter"/>
</dbReference>
<comment type="catalytic activity">
    <reaction evidence="15">
        <text>IMP + diphosphate = hypoxanthine + 5-phospho-alpha-D-ribose 1-diphosphate</text>
        <dbReference type="Rhea" id="RHEA:17973"/>
        <dbReference type="ChEBI" id="CHEBI:17368"/>
        <dbReference type="ChEBI" id="CHEBI:33019"/>
        <dbReference type="ChEBI" id="CHEBI:58017"/>
        <dbReference type="ChEBI" id="CHEBI:58053"/>
        <dbReference type="EC" id="2.4.2.8"/>
    </reaction>
    <physiologicalReaction direction="right-to-left" evidence="15">
        <dbReference type="Rhea" id="RHEA:17975"/>
    </physiologicalReaction>
</comment>
<dbReference type="GO" id="GO:0006166">
    <property type="term" value="P:purine ribonucleoside salvage"/>
    <property type="evidence" value="ECO:0007669"/>
    <property type="project" value="UniProtKB-KW"/>
</dbReference>
<evidence type="ECO:0000259" key="17">
    <source>
        <dbReference type="Pfam" id="PF00156"/>
    </source>
</evidence>
<comment type="pathway">
    <text evidence="4 16">Purine metabolism; IMP biosynthesis via salvage pathway; IMP from hypoxanthine: step 1/1.</text>
</comment>
<evidence type="ECO:0000256" key="16">
    <source>
        <dbReference type="RuleBase" id="RU364099"/>
    </source>
</evidence>
<dbReference type="GO" id="GO:0052657">
    <property type="term" value="F:guanine phosphoribosyltransferase activity"/>
    <property type="evidence" value="ECO:0007669"/>
    <property type="project" value="UniProtKB-ARBA"/>
</dbReference>
<dbReference type="PANTHER" id="PTHR43340">
    <property type="entry name" value="HYPOXANTHINE-GUANINE PHOSPHORIBOSYLTRANSFERASE"/>
    <property type="match status" value="1"/>
</dbReference>
<evidence type="ECO:0000256" key="2">
    <source>
        <dbReference type="ARBA" id="ARBA00002049"/>
    </source>
</evidence>
<keyword evidence="7 16" id="KW-0963">Cytoplasm</keyword>
<evidence type="ECO:0000256" key="3">
    <source>
        <dbReference type="ARBA" id="ARBA00004496"/>
    </source>
</evidence>
<comment type="catalytic activity">
    <reaction evidence="14">
        <text>GMP + diphosphate = guanine + 5-phospho-alpha-D-ribose 1-diphosphate</text>
        <dbReference type="Rhea" id="RHEA:25424"/>
        <dbReference type="ChEBI" id="CHEBI:16235"/>
        <dbReference type="ChEBI" id="CHEBI:33019"/>
        <dbReference type="ChEBI" id="CHEBI:58017"/>
        <dbReference type="ChEBI" id="CHEBI:58115"/>
        <dbReference type="EC" id="2.4.2.8"/>
    </reaction>
    <physiologicalReaction direction="right-to-left" evidence="14">
        <dbReference type="Rhea" id="RHEA:25426"/>
    </physiologicalReaction>
</comment>
<evidence type="ECO:0000256" key="11">
    <source>
        <dbReference type="ARBA" id="ARBA00022726"/>
    </source>
</evidence>
<dbReference type="GO" id="GO:0046100">
    <property type="term" value="P:hypoxanthine metabolic process"/>
    <property type="evidence" value="ECO:0007669"/>
    <property type="project" value="TreeGrafter"/>
</dbReference>
<dbReference type="InterPro" id="IPR000836">
    <property type="entry name" value="PRTase_dom"/>
</dbReference>
<evidence type="ECO:0000256" key="12">
    <source>
        <dbReference type="ARBA" id="ARBA00022741"/>
    </source>
</evidence>
<dbReference type="FunFam" id="3.40.50.2020:FF:000006">
    <property type="entry name" value="Hypoxanthine phosphoribosyltransferase"/>
    <property type="match status" value="1"/>
</dbReference>
<dbReference type="GO" id="GO:0000166">
    <property type="term" value="F:nucleotide binding"/>
    <property type="evidence" value="ECO:0007669"/>
    <property type="project" value="UniProtKB-KW"/>
</dbReference>
<keyword evidence="11 16" id="KW-0660">Purine salvage</keyword>
<evidence type="ECO:0000256" key="9">
    <source>
        <dbReference type="ARBA" id="ARBA00022679"/>
    </source>
</evidence>
<evidence type="ECO:0000256" key="15">
    <source>
        <dbReference type="ARBA" id="ARBA00049402"/>
    </source>
</evidence>
<keyword evidence="10 16" id="KW-0479">Metal-binding</keyword>
<evidence type="ECO:0000256" key="14">
    <source>
        <dbReference type="ARBA" id="ARBA00048811"/>
    </source>
</evidence>
<dbReference type="SUPFAM" id="SSF53271">
    <property type="entry name" value="PRTase-like"/>
    <property type="match status" value="1"/>
</dbReference>
<sequence length="185" mass="20737">MWENNDIGKVLVSEEQIEKRAAELGKQITEDYKAVGRAPLLVALLRGSVPFLAELIRHIDLDIQYDFMDVSSYEGTESIGDIKIIKDLDTSIKGVDILLVEDIVDTGRTIDTVVKMLKHKGAASVKVATLLDKPSRRINDMKADYVGFEVADEFVVGFGMDYNQKYRCLPYIGVLKDECYAGKEQ</sequence>
<evidence type="ECO:0000313" key="19">
    <source>
        <dbReference type="Proteomes" id="UP001286174"/>
    </source>
</evidence>
<evidence type="ECO:0000256" key="8">
    <source>
        <dbReference type="ARBA" id="ARBA00022676"/>
    </source>
</evidence>
<dbReference type="EMBL" id="JALBUR010000049">
    <property type="protein sequence ID" value="MDX8420578.1"/>
    <property type="molecule type" value="Genomic_DNA"/>
</dbReference>
<dbReference type="GO" id="GO:0006178">
    <property type="term" value="P:guanine salvage"/>
    <property type="evidence" value="ECO:0007669"/>
    <property type="project" value="TreeGrafter"/>
</dbReference>
<keyword evidence="19" id="KW-1185">Reference proteome</keyword>
<dbReference type="EC" id="2.4.2.8" evidence="16"/>
<comment type="cofactor">
    <cofactor evidence="1 16">
        <name>Mg(2+)</name>
        <dbReference type="ChEBI" id="CHEBI:18420"/>
    </cofactor>
</comment>
<dbReference type="AlphaFoldDB" id="A0AB35U406"/>
<comment type="caution">
    <text evidence="18">The sequence shown here is derived from an EMBL/GenBank/DDBJ whole genome shotgun (WGS) entry which is preliminary data.</text>
</comment>
<keyword evidence="13 16" id="KW-0460">Magnesium</keyword>
<reference evidence="18 19" key="1">
    <citation type="submission" date="2022-03" db="EMBL/GenBank/DDBJ databases">
        <title>Novel taxa within the pig intestine.</title>
        <authorList>
            <person name="Wylensek D."/>
            <person name="Bishof K."/>
            <person name="Afrizal A."/>
            <person name="Clavel T."/>
        </authorList>
    </citation>
    <scope>NUCLEOTIDE SEQUENCE [LARGE SCALE GENOMIC DNA]</scope>
    <source>
        <strain evidence="18 19">CLA-KB-P133</strain>
    </source>
</reference>
<feature type="domain" description="Phosphoribosyltransferase" evidence="17">
    <location>
        <begin position="15"/>
        <end position="162"/>
    </location>
</feature>
<dbReference type="InterPro" id="IPR050408">
    <property type="entry name" value="HGPRT"/>
</dbReference>
<evidence type="ECO:0000256" key="7">
    <source>
        <dbReference type="ARBA" id="ARBA00022490"/>
    </source>
</evidence>